<proteinExistence type="predicted"/>
<dbReference type="Pfam" id="PF01399">
    <property type="entry name" value="PCI"/>
    <property type="match status" value="1"/>
</dbReference>
<protein>
    <recommendedName>
        <fullName evidence="1">PCI domain-containing protein</fullName>
    </recommendedName>
</protein>
<dbReference type="InterPro" id="IPR036390">
    <property type="entry name" value="WH_DNA-bd_sf"/>
</dbReference>
<organism evidence="2 3">
    <name type="scientific">Jimgerdemannia flammicorona</name>
    <dbReference type="NCBI Taxonomy" id="994334"/>
    <lineage>
        <taxon>Eukaryota</taxon>
        <taxon>Fungi</taxon>
        <taxon>Fungi incertae sedis</taxon>
        <taxon>Mucoromycota</taxon>
        <taxon>Mucoromycotina</taxon>
        <taxon>Endogonomycetes</taxon>
        <taxon>Endogonales</taxon>
        <taxon>Endogonaceae</taxon>
        <taxon>Jimgerdemannia</taxon>
    </lineage>
</organism>
<comment type="caution">
    <text evidence="2">The sequence shown here is derived from an EMBL/GenBank/DDBJ whole genome shotgun (WGS) entry which is preliminary data.</text>
</comment>
<dbReference type="InterPro" id="IPR000717">
    <property type="entry name" value="PCI_dom"/>
</dbReference>
<name>A0A433CWZ7_9FUNG</name>
<gene>
    <name evidence="2" type="ORF">BC936DRAFT_137593</name>
</gene>
<dbReference type="Pfam" id="PF18503">
    <property type="entry name" value="RPN6_C_helix"/>
    <property type="match status" value="1"/>
</dbReference>
<dbReference type="SMART" id="SM00088">
    <property type="entry name" value="PINT"/>
    <property type="match status" value="1"/>
</dbReference>
<accession>A0A433CWZ7</accession>
<sequence>MFCYGGAGGFCAILYVPTVYDERSIVKCGRDWLRAGNVHSIINGKVALRYAGSEVEAMKAIATAHQNRSLQEFETALATYPSELNNDPIIRSQLAALYDTLLEQNLVRIIEPFSRVEIERVAEIVKLPTAQVETKLSQMILDKAFHGILDQGAGCLIVFDEPPEDKTYDTTIDTLKQMEKVVESLYEKVRPAFNDTFFTSGGGLELPRNCHKRMTKGGVGSSWATM</sequence>
<evidence type="ECO:0000259" key="1">
    <source>
        <dbReference type="PROSITE" id="PS50250"/>
    </source>
</evidence>
<dbReference type="SUPFAM" id="SSF46785">
    <property type="entry name" value="Winged helix' DNA-binding domain"/>
    <property type="match status" value="1"/>
</dbReference>
<reference evidence="2 3" key="1">
    <citation type="journal article" date="2018" name="New Phytol.">
        <title>Phylogenomics of Endogonaceae and evolution of mycorrhizas within Mucoromycota.</title>
        <authorList>
            <person name="Chang Y."/>
            <person name="Desiro A."/>
            <person name="Na H."/>
            <person name="Sandor L."/>
            <person name="Lipzen A."/>
            <person name="Clum A."/>
            <person name="Barry K."/>
            <person name="Grigoriev I.V."/>
            <person name="Martin F.M."/>
            <person name="Stajich J.E."/>
            <person name="Smith M.E."/>
            <person name="Bonito G."/>
            <person name="Spatafora J.W."/>
        </authorList>
    </citation>
    <scope>NUCLEOTIDE SEQUENCE [LARGE SCALE GENOMIC DNA]</scope>
    <source>
        <strain evidence="2 3">GMNB39</strain>
    </source>
</reference>
<keyword evidence="3" id="KW-1185">Reference proteome</keyword>
<dbReference type="InterPro" id="IPR040780">
    <property type="entry name" value="Rpn6_C_helix"/>
</dbReference>
<dbReference type="AlphaFoldDB" id="A0A433CWZ7"/>
<evidence type="ECO:0000313" key="2">
    <source>
        <dbReference type="EMBL" id="RUP43105.1"/>
    </source>
</evidence>
<dbReference type="Proteomes" id="UP000268093">
    <property type="component" value="Unassembled WGS sequence"/>
</dbReference>
<evidence type="ECO:0000313" key="3">
    <source>
        <dbReference type="Proteomes" id="UP000268093"/>
    </source>
</evidence>
<dbReference type="EMBL" id="RBNI01011657">
    <property type="protein sequence ID" value="RUP43105.1"/>
    <property type="molecule type" value="Genomic_DNA"/>
</dbReference>
<dbReference type="InterPro" id="IPR050871">
    <property type="entry name" value="26S_Proteasome/COP9_Components"/>
</dbReference>
<feature type="domain" description="PCI" evidence="1">
    <location>
        <begin position="1"/>
        <end position="163"/>
    </location>
</feature>
<dbReference type="PROSITE" id="PS50250">
    <property type="entry name" value="PCI"/>
    <property type="match status" value="1"/>
</dbReference>
<dbReference type="PANTHER" id="PTHR10678">
    <property type="entry name" value="26S PROTEASOME NON-ATPASE REGULATORY SUBUNIT 11/COP9 SIGNALOSOME COMPLEX SUBUNIT 2"/>
    <property type="match status" value="1"/>
</dbReference>
<dbReference type="Gene3D" id="1.25.40.570">
    <property type="match status" value="1"/>
</dbReference>